<evidence type="ECO:0000313" key="1">
    <source>
        <dbReference type="EMBL" id="SDG95576.1"/>
    </source>
</evidence>
<name>A0A1G7YGZ4_9VIBR</name>
<dbReference type="PANTHER" id="PTHR30438:SF1">
    <property type="entry name" value="36 KDA ANTIGEN"/>
    <property type="match status" value="1"/>
</dbReference>
<dbReference type="Gene3D" id="2.40.30.170">
    <property type="match status" value="1"/>
</dbReference>
<dbReference type="RefSeq" id="WP_093270899.1">
    <property type="nucleotide sequence ID" value="NZ_FNDD01000005.1"/>
</dbReference>
<dbReference type="PANTHER" id="PTHR30438">
    <property type="entry name" value="36 KDA ANTIGEN-RELATED"/>
    <property type="match status" value="1"/>
</dbReference>
<gene>
    <name evidence="1" type="ORF">SAMN04488136_105116</name>
</gene>
<dbReference type="Gene3D" id="1.10.287.470">
    <property type="entry name" value="Helix hairpin bin"/>
    <property type="match status" value="1"/>
</dbReference>
<dbReference type="STRING" id="861298.SAMN04488136_105116"/>
<dbReference type="SUPFAM" id="SSF111369">
    <property type="entry name" value="HlyD-like secretion proteins"/>
    <property type="match status" value="1"/>
</dbReference>
<dbReference type="EMBL" id="FNDD01000005">
    <property type="protein sequence ID" value="SDG95576.1"/>
    <property type="molecule type" value="Genomic_DNA"/>
</dbReference>
<keyword evidence="2" id="KW-1185">Reference proteome</keyword>
<protein>
    <submittedName>
        <fullName evidence="1">HlyD family secretion protein</fullName>
    </submittedName>
</protein>
<sequence length="324" mass="36238">MKALRISLLSVCVIALLGWIAVSFYRAYQPAPFRLQGQIESQQYSISSKVAGRIDKVLVRKGEQVKKGQLIFTLHSPEIEAKLEQALANKEAAGALADEAQQGAREQQIQAAKDQWLKAKAATDLREKTYLRVNNLYQDGVVAEQKRDEVKTQWQAAKYTESAAYQMYQMAQEGTRDQAKKAASEKERMAAGAVAEVEAYAKDTKIESWFDGEVSQILLRSGELAPQGFPVVTVIDRQDSWAVFNVREDKLSHFKQGSHFHAFVPALNQSIEFEVTHIAAMGDFATWRSTDSSQGFDLRTFEVEARPTTSQPDLRMGMSVALKL</sequence>
<proteinExistence type="predicted"/>
<dbReference type="OrthoDB" id="9793801at2"/>
<dbReference type="Gene3D" id="2.40.50.100">
    <property type="match status" value="1"/>
</dbReference>
<reference evidence="1 2" key="1">
    <citation type="submission" date="2016-10" db="EMBL/GenBank/DDBJ databases">
        <authorList>
            <person name="de Groot N.N."/>
        </authorList>
    </citation>
    <scope>NUCLEOTIDE SEQUENCE [LARGE SCALE GENOMIC DNA]</scope>
    <source>
        <strain evidence="1 2">CGMCC 1.10228</strain>
    </source>
</reference>
<dbReference type="Proteomes" id="UP000198854">
    <property type="component" value="Unassembled WGS sequence"/>
</dbReference>
<accession>A0A1G7YGZ4</accession>
<dbReference type="AlphaFoldDB" id="A0A1G7YGZ4"/>
<organism evidence="1 2">
    <name type="scientific">Vibrio xiamenensis</name>
    <dbReference type="NCBI Taxonomy" id="861298"/>
    <lineage>
        <taxon>Bacteria</taxon>
        <taxon>Pseudomonadati</taxon>
        <taxon>Pseudomonadota</taxon>
        <taxon>Gammaproteobacteria</taxon>
        <taxon>Vibrionales</taxon>
        <taxon>Vibrionaceae</taxon>
        <taxon>Vibrio</taxon>
    </lineage>
</organism>
<evidence type="ECO:0000313" key="2">
    <source>
        <dbReference type="Proteomes" id="UP000198854"/>
    </source>
</evidence>